<keyword evidence="15" id="KW-1185">Reference proteome</keyword>
<dbReference type="InterPro" id="IPR002401">
    <property type="entry name" value="Cyt_P450_E_grp-I"/>
</dbReference>
<dbReference type="Gene3D" id="1.10.630.10">
    <property type="entry name" value="Cytochrome P450"/>
    <property type="match status" value="1"/>
</dbReference>
<dbReference type="Pfam" id="PF00067">
    <property type="entry name" value="p450"/>
    <property type="match status" value="1"/>
</dbReference>
<comment type="similarity">
    <text evidence="4">Belongs to the cytochrome P450 family.</text>
</comment>
<feature type="non-terminal residue" evidence="14">
    <location>
        <position position="1"/>
    </location>
</feature>
<evidence type="ECO:0000256" key="11">
    <source>
        <dbReference type="ARBA" id="ARBA00023004"/>
    </source>
</evidence>
<evidence type="ECO:0000256" key="8">
    <source>
        <dbReference type="ARBA" id="ARBA00022824"/>
    </source>
</evidence>
<keyword evidence="10" id="KW-0560">Oxidoreductase</keyword>
<dbReference type="InterPro" id="IPR036396">
    <property type="entry name" value="Cyt_P450_sf"/>
</dbReference>
<evidence type="ECO:0000256" key="7">
    <source>
        <dbReference type="ARBA" id="ARBA00022723"/>
    </source>
</evidence>
<dbReference type="EMBL" id="CABDUW010001216">
    <property type="protein sequence ID" value="VTJ79697.1"/>
    <property type="molecule type" value="Genomic_DNA"/>
</dbReference>
<dbReference type="GO" id="GO:0006805">
    <property type="term" value="P:xenobiotic metabolic process"/>
    <property type="evidence" value="ECO:0007669"/>
    <property type="project" value="TreeGrafter"/>
</dbReference>
<comment type="cofactor">
    <cofactor evidence="1">
        <name>heme</name>
        <dbReference type="ChEBI" id="CHEBI:30413"/>
    </cofactor>
</comment>
<protein>
    <recommendedName>
        <fullName evidence="5">unspecific monooxygenase</fullName>
        <ecNumber evidence="5">1.14.14.1</ecNumber>
    </recommendedName>
</protein>
<dbReference type="InterPro" id="IPR050182">
    <property type="entry name" value="Cytochrome_P450_fam2"/>
</dbReference>
<organism evidence="14 15">
    <name type="scientific">Marmota monax</name>
    <name type="common">Woodchuck</name>
    <dbReference type="NCBI Taxonomy" id="9995"/>
    <lineage>
        <taxon>Eukaryota</taxon>
        <taxon>Metazoa</taxon>
        <taxon>Chordata</taxon>
        <taxon>Craniata</taxon>
        <taxon>Vertebrata</taxon>
        <taxon>Euteleostomi</taxon>
        <taxon>Mammalia</taxon>
        <taxon>Eutheria</taxon>
        <taxon>Euarchontoglires</taxon>
        <taxon>Glires</taxon>
        <taxon>Rodentia</taxon>
        <taxon>Sciuromorpha</taxon>
        <taxon>Sciuridae</taxon>
        <taxon>Xerinae</taxon>
        <taxon>Marmotini</taxon>
        <taxon>Marmota</taxon>
    </lineage>
</organism>
<keyword evidence="9" id="KW-0492">Microsome</keyword>
<evidence type="ECO:0000256" key="4">
    <source>
        <dbReference type="ARBA" id="ARBA00010617"/>
    </source>
</evidence>
<evidence type="ECO:0000256" key="9">
    <source>
        <dbReference type="ARBA" id="ARBA00022848"/>
    </source>
</evidence>
<name>A0A5E4CCN5_MARMO</name>
<keyword evidence="13" id="KW-0472">Membrane</keyword>
<comment type="caution">
    <text evidence="14">The sequence shown here is derived from an EMBL/GenBank/DDBJ whole genome shotgun (WGS) entry which is preliminary data.</text>
</comment>
<dbReference type="GO" id="GO:0005506">
    <property type="term" value="F:iron ion binding"/>
    <property type="evidence" value="ECO:0007669"/>
    <property type="project" value="InterPro"/>
</dbReference>
<evidence type="ECO:0000256" key="10">
    <source>
        <dbReference type="ARBA" id="ARBA00023002"/>
    </source>
</evidence>
<dbReference type="SUPFAM" id="SSF48264">
    <property type="entry name" value="Cytochrome P450"/>
    <property type="match status" value="1"/>
</dbReference>
<evidence type="ECO:0000256" key="13">
    <source>
        <dbReference type="ARBA" id="ARBA00023136"/>
    </source>
</evidence>
<accession>A0A5E4CCN5</accession>
<evidence type="ECO:0000256" key="5">
    <source>
        <dbReference type="ARBA" id="ARBA00012109"/>
    </source>
</evidence>
<keyword evidence="8" id="KW-0256">Endoplasmic reticulum</keyword>
<evidence type="ECO:0000256" key="12">
    <source>
        <dbReference type="ARBA" id="ARBA00023033"/>
    </source>
</evidence>
<dbReference type="InterPro" id="IPR001128">
    <property type="entry name" value="Cyt_P450"/>
</dbReference>
<dbReference type="GO" id="GO:0016712">
    <property type="term" value="F:oxidoreductase activity, acting on paired donors, with incorporation or reduction of molecular oxygen, reduced flavin or flavoprotein as one donor, and incorporation of one atom of oxygen"/>
    <property type="evidence" value="ECO:0007669"/>
    <property type="project" value="UniProtKB-EC"/>
</dbReference>
<gene>
    <name evidence="14" type="ORF">MONAX_5E018017</name>
</gene>
<dbReference type="GO" id="GO:0020037">
    <property type="term" value="F:heme binding"/>
    <property type="evidence" value="ECO:0007669"/>
    <property type="project" value="InterPro"/>
</dbReference>
<comment type="subcellular location">
    <subcellularLocation>
        <location evidence="3">Endoplasmic reticulum membrane</location>
    </subcellularLocation>
    <subcellularLocation>
        <location evidence="2">Microsome membrane</location>
    </subcellularLocation>
</comment>
<dbReference type="GO" id="GO:0005789">
    <property type="term" value="C:endoplasmic reticulum membrane"/>
    <property type="evidence" value="ECO:0007669"/>
    <property type="project" value="UniProtKB-SubCell"/>
</dbReference>
<dbReference type="PRINTS" id="PR00463">
    <property type="entry name" value="EP450I"/>
</dbReference>
<keyword evidence="7" id="KW-0479">Metal-binding</keyword>
<proteinExistence type="inferred from homology"/>
<dbReference type="EC" id="1.14.14.1" evidence="5"/>
<dbReference type="PANTHER" id="PTHR24300:SF400">
    <property type="entry name" value="CYTOCHROME P450 2C9"/>
    <property type="match status" value="1"/>
</dbReference>
<evidence type="ECO:0000256" key="2">
    <source>
        <dbReference type="ARBA" id="ARBA00004524"/>
    </source>
</evidence>
<dbReference type="PANTHER" id="PTHR24300">
    <property type="entry name" value="CYTOCHROME P450 508A4-RELATED"/>
    <property type="match status" value="1"/>
</dbReference>
<dbReference type="Proteomes" id="UP000335636">
    <property type="component" value="Unassembled WGS sequence"/>
</dbReference>
<evidence type="ECO:0000256" key="3">
    <source>
        <dbReference type="ARBA" id="ARBA00004586"/>
    </source>
</evidence>
<evidence type="ECO:0000313" key="15">
    <source>
        <dbReference type="Proteomes" id="UP000335636"/>
    </source>
</evidence>
<evidence type="ECO:0000256" key="6">
    <source>
        <dbReference type="ARBA" id="ARBA00022617"/>
    </source>
</evidence>
<reference evidence="14" key="1">
    <citation type="submission" date="2019-04" db="EMBL/GenBank/DDBJ databases">
        <authorList>
            <person name="Alioto T."/>
            <person name="Alioto T."/>
        </authorList>
    </citation>
    <scope>NUCLEOTIDE SEQUENCE [LARGE SCALE GENOMIC DNA]</scope>
</reference>
<dbReference type="AlphaFoldDB" id="A0A5E4CCN5"/>
<keyword evidence="12" id="KW-0503">Monooxygenase</keyword>
<keyword evidence="6" id="KW-0349">Heme</keyword>
<keyword evidence="11" id="KW-0408">Iron</keyword>
<sequence length="96" mass="10908">GTAIWTSLTSVLHDNKEFPHPEIFDPGHFLDDCGNLRKSDYFMPFSSGSAIQIKKDFHHIPLDWPKHSEKENPNCLPHFISSQPEAAKTVIAHFPL</sequence>
<evidence type="ECO:0000313" key="14">
    <source>
        <dbReference type="EMBL" id="VTJ79697.1"/>
    </source>
</evidence>
<dbReference type="GO" id="GO:0006082">
    <property type="term" value="P:organic acid metabolic process"/>
    <property type="evidence" value="ECO:0007669"/>
    <property type="project" value="TreeGrafter"/>
</dbReference>
<evidence type="ECO:0000256" key="1">
    <source>
        <dbReference type="ARBA" id="ARBA00001971"/>
    </source>
</evidence>